<evidence type="ECO:0000313" key="7">
    <source>
        <dbReference type="Proteomes" id="UP000816034"/>
    </source>
</evidence>
<evidence type="ECO:0000256" key="2">
    <source>
        <dbReference type="ARBA" id="ARBA00011015"/>
    </source>
</evidence>
<dbReference type="RefSeq" id="XP_044555803.1">
    <property type="nucleotide sequence ID" value="XM_044693227.1"/>
</dbReference>
<dbReference type="GeneID" id="68096128"/>
<dbReference type="Proteomes" id="UP000816034">
    <property type="component" value="Unassembled WGS sequence"/>
</dbReference>
<evidence type="ECO:0000256" key="5">
    <source>
        <dbReference type="SAM" id="MobiDB-lite"/>
    </source>
</evidence>
<feature type="region of interest" description="Disordered" evidence="5">
    <location>
        <begin position="1"/>
        <end position="33"/>
    </location>
</feature>
<gene>
    <name evidence="6" type="ORF">C9374_003673</name>
</gene>
<name>A0AA88KSR1_NAELO</name>
<dbReference type="GO" id="GO:0051415">
    <property type="term" value="P:microtubule nucleation by interphase microtubule organizing center"/>
    <property type="evidence" value="ECO:0007669"/>
    <property type="project" value="TreeGrafter"/>
</dbReference>
<keyword evidence="4" id="KW-0206">Cytoskeleton</keyword>
<proteinExistence type="inferred from homology"/>
<reference evidence="6 7" key="1">
    <citation type="journal article" date="2018" name="BMC Genomics">
        <title>The genome of Naegleria lovaniensis, the basis for a comparative approach to unravel pathogenicity factors of the human pathogenic amoeba N. fowleri.</title>
        <authorList>
            <person name="Liechti N."/>
            <person name="Schurch N."/>
            <person name="Bruggmann R."/>
            <person name="Wittwer M."/>
        </authorList>
    </citation>
    <scope>NUCLEOTIDE SEQUENCE [LARGE SCALE GENOMIC DNA]</scope>
    <source>
        <strain evidence="6 7">ATCC 30569</strain>
    </source>
</reference>
<dbReference type="GO" id="GO:0033566">
    <property type="term" value="P:gamma-tubulin complex localization"/>
    <property type="evidence" value="ECO:0007669"/>
    <property type="project" value="InterPro"/>
</dbReference>
<accession>A0AA88KSR1</accession>
<evidence type="ECO:0000313" key="6">
    <source>
        <dbReference type="EMBL" id="KAG2393909.1"/>
    </source>
</evidence>
<protein>
    <recommendedName>
        <fullName evidence="8">Mitotic-spindle organizing protein 1</fullName>
    </recommendedName>
</protein>
<organism evidence="6 7">
    <name type="scientific">Naegleria lovaniensis</name>
    <name type="common">Amoeba</name>
    <dbReference type="NCBI Taxonomy" id="51637"/>
    <lineage>
        <taxon>Eukaryota</taxon>
        <taxon>Discoba</taxon>
        <taxon>Heterolobosea</taxon>
        <taxon>Tetramitia</taxon>
        <taxon>Eutetramitia</taxon>
        <taxon>Vahlkampfiidae</taxon>
        <taxon>Naegleria</taxon>
    </lineage>
</organism>
<dbReference type="Pfam" id="PF12554">
    <property type="entry name" value="MOZART1"/>
    <property type="match status" value="1"/>
</dbReference>
<evidence type="ECO:0008006" key="8">
    <source>
        <dbReference type="Google" id="ProtNLM"/>
    </source>
</evidence>
<comment type="subcellular location">
    <subcellularLocation>
        <location evidence="1">Cytoplasm</location>
        <location evidence="1">Cytoskeleton</location>
        <location evidence="1">Microtubule organizing center</location>
    </subcellularLocation>
</comment>
<keyword evidence="3" id="KW-0963">Cytoplasm</keyword>
<evidence type="ECO:0000256" key="1">
    <source>
        <dbReference type="ARBA" id="ARBA00004267"/>
    </source>
</evidence>
<keyword evidence="7" id="KW-1185">Reference proteome</keyword>
<dbReference type="EMBL" id="PYSW02000001">
    <property type="protein sequence ID" value="KAG2393909.1"/>
    <property type="molecule type" value="Genomic_DNA"/>
</dbReference>
<dbReference type="InterPro" id="IPR022214">
    <property type="entry name" value="MZT1"/>
</dbReference>
<evidence type="ECO:0000256" key="4">
    <source>
        <dbReference type="ARBA" id="ARBA00023212"/>
    </source>
</evidence>
<dbReference type="GO" id="GO:0031021">
    <property type="term" value="C:interphase microtubule organizing center"/>
    <property type="evidence" value="ECO:0007669"/>
    <property type="project" value="TreeGrafter"/>
</dbReference>
<dbReference type="AlphaFoldDB" id="A0AA88KSR1"/>
<comment type="caution">
    <text evidence="6">The sequence shown here is derived from an EMBL/GenBank/DDBJ whole genome shotgun (WGS) entry which is preliminary data.</text>
</comment>
<sequence>MSNSTTTNSFQTPHTTSTTASLSSTNSSSGSNIIKETQETLEIAYEINNILNAGLDRESLSIIMNLCEMGINPEALAACVKEIKNEANKLKQL</sequence>
<evidence type="ECO:0000256" key="3">
    <source>
        <dbReference type="ARBA" id="ARBA00022490"/>
    </source>
</evidence>
<dbReference type="GO" id="GO:0090307">
    <property type="term" value="P:mitotic spindle assembly"/>
    <property type="evidence" value="ECO:0007669"/>
    <property type="project" value="TreeGrafter"/>
</dbReference>
<dbReference type="GO" id="GO:0005819">
    <property type="term" value="C:spindle"/>
    <property type="evidence" value="ECO:0007669"/>
    <property type="project" value="TreeGrafter"/>
</dbReference>
<comment type="similarity">
    <text evidence="2">Belongs to the MOZART1 family.</text>
</comment>
<dbReference type="PANTHER" id="PTHR28520:SF2">
    <property type="entry name" value="MITOTIC-SPINDLE ORGANIZING PROTEIN 1"/>
    <property type="match status" value="1"/>
</dbReference>
<feature type="compositionally biased region" description="Low complexity" evidence="5">
    <location>
        <begin position="1"/>
        <end position="32"/>
    </location>
</feature>
<dbReference type="GO" id="GO:0000931">
    <property type="term" value="C:gamma-tubulin ring complex"/>
    <property type="evidence" value="ECO:0007669"/>
    <property type="project" value="InterPro"/>
</dbReference>
<dbReference type="PANTHER" id="PTHR28520">
    <property type="entry name" value="MITOTIC-SPINDLE ORGANIZING PROTEIN 1"/>
    <property type="match status" value="1"/>
</dbReference>